<evidence type="ECO:0000256" key="1">
    <source>
        <dbReference type="SAM" id="Phobius"/>
    </source>
</evidence>
<feature type="transmembrane region" description="Helical" evidence="1">
    <location>
        <begin position="127"/>
        <end position="152"/>
    </location>
</feature>
<accession>A0A934VDZ5</accession>
<organism evidence="2 3">
    <name type="scientific">Luteolibacter yonseiensis</name>
    <dbReference type="NCBI Taxonomy" id="1144680"/>
    <lineage>
        <taxon>Bacteria</taxon>
        <taxon>Pseudomonadati</taxon>
        <taxon>Verrucomicrobiota</taxon>
        <taxon>Verrucomicrobiia</taxon>
        <taxon>Verrucomicrobiales</taxon>
        <taxon>Verrucomicrobiaceae</taxon>
        <taxon>Luteolibacter</taxon>
    </lineage>
</organism>
<protein>
    <submittedName>
        <fullName evidence="2">Uncharacterized protein</fullName>
    </submittedName>
</protein>
<comment type="caution">
    <text evidence="2">The sequence shown here is derived from an EMBL/GenBank/DDBJ whole genome shotgun (WGS) entry which is preliminary data.</text>
</comment>
<dbReference type="EMBL" id="JAENIK010000013">
    <property type="protein sequence ID" value="MBK1818079.1"/>
    <property type="molecule type" value="Genomic_DNA"/>
</dbReference>
<keyword evidence="1" id="KW-0472">Membrane</keyword>
<dbReference type="RefSeq" id="WP_200353034.1">
    <property type="nucleotide sequence ID" value="NZ_BAABHZ010000002.1"/>
</dbReference>
<dbReference type="AlphaFoldDB" id="A0A934VDZ5"/>
<dbReference type="Proteomes" id="UP000600139">
    <property type="component" value="Unassembled WGS sequence"/>
</dbReference>
<evidence type="ECO:0000313" key="2">
    <source>
        <dbReference type="EMBL" id="MBK1818079.1"/>
    </source>
</evidence>
<feature type="transmembrane region" description="Helical" evidence="1">
    <location>
        <begin position="21"/>
        <end position="39"/>
    </location>
</feature>
<keyword evidence="3" id="KW-1185">Reference proteome</keyword>
<gene>
    <name evidence="2" type="ORF">JIN84_20825</name>
</gene>
<reference evidence="2" key="1">
    <citation type="submission" date="2021-01" db="EMBL/GenBank/DDBJ databases">
        <title>Modified the classification status of verrucomicrobia.</title>
        <authorList>
            <person name="Feng X."/>
        </authorList>
    </citation>
    <scope>NUCLEOTIDE SEQUENCE</scope>
    <source>
        <strain evidence="2">JCM 18052</strain>
    </source>
</reference>
<sequence>MFFGGCSFALGGVGYFTLRMIMPHGWVFGALYRMFLYHWAHPLQYIGLVSLIYAAVATSVVFLCGNLTGRWPHLMIPFIMLTSILAASPAGGVLWVIHDMQAGYFPEGSRFWNDIAWGAITGASTGWVVVLLSVPYNIFGLVAGYYVTLLGYRMTLQKNTIRQPVETSRTLAQLNVRLARKTSSGAPL</sequence>
<feature type="transmembrane region" description="Helical" evidence="1">
    <location>
        <begin position="76"/>
        <end position="97"/>
    </location>
</feature>
<name>A0A934VDZ5_9BACT</name>
<keyword evidence="1" id="KW-1133">Transmembrane helix</keyword>
<feature type="transmembrane region" description="Helical" evidence="1">
    <location>
        <begin position="45"/>
        <end position="64"/>
    </location>
</feature>
<proteinExistence type="predicted"/>
<evidence type="ECO:0000313" key="3">
    <source>
        <dbReference type="Proteomes" id="UP000600139"/>
    </source>
</evidence>
<keyword evidence="1" id="KW-0812">Transmembrane</keyword>